<feature type="region of interest" description="Disordered" evidence="1">
    <location>
        <begin position="925"/>
        <end position="948"/>
    </location>
</feature>
<dbReference type="RefSeq" id="WP_240097649.1">
    <property type="nucleotide sequence ID" value="NZ_JAJSON010000016.1"/>
</dbReference>
<evidence type="ECO:0000313" key="3">
    <source>
        <dbReference type="EMBL" id="MCG9971417.1"/>
    </source>
</evidence>
<evidence type="ECO:0000256" key="1">
    <source>
        <dbReference type="SAM" id="MobiDB-lite"/>
    </source>
</evidence>
<evidence type="ECO:0000256" key="2">
    <source>
        <dbReference type="SAM" id="Phobius"/>
    </source>
</evidence>
<dbReference type="AlphaFoldDB" id="A0A9X2A7C9"/>
<keyword evidence="4" id="KW-1185">Reference proteome</keyword>
<dbReference type="Proteomes" id="UP001139344">
    <property type="component" value="Unassembled WGS sequence"/>
</dbReference>
<keyword evidence="2" id="KW-1133">Transmembrane helix</keyword>
<comment type="caution">
    <text evidence="3">The sequence shown here is derived from an EMBL/GenBank/DDBJ whole genome shotgun (WGS) entry which is preliminary data.</text>
</comment>
<feature type="transmembrane region" description="Helical" evidence="2">
    <location>
        <begin position="152"/>
        <end position="170"/>
    </location>
</feature>
<dbReference type="EMBL" id="JAJSON010000016">
    <property type="protein sequence ID" value="MCG9971417.1"/>
    <property type="molecule type" value="Genomic_DNA"/>
</dbReference>
<sequence length="1081" mass="126333">MENFGLVQEKLEAFIKKYYLNLILKGSLLFLATGLLYFLIVVGLEYFLWLSTTGRSILFWLFIAVELILLFKFIGIPLLKLLKLSKGINEFQASEIIGRYFPEVNDKLTNLLQLKHNARQSELLLASIDQRSRELTPVPFTNAIDLKKNKRYLRYIVFPVLIILGLIIAGKADFITQSFSRLSDYNTVYLKPAPFSFVVRNNDLKAREGEDFKLQIRTIGDYNPETVQVLYNDAESFMKQTAPGVFEYTFTDLSENVEFKFLSNEVSSGDYLLEVIRVPKLLNFEMDLNYPGYTGLKDEVISGTGNITVPEGTAIKWNFRTRNTKNINFKIADSVYRVQTENGVSAFEKTVNSNLPYSVSASNELVKDFENLEYAVKVIKDDYPEIQVIGQKDSLDIDIQYFKGDVSDDYGLSRLQLAYFPENDNEKVETIDIPVSKESFDEFHFSFPGTIQLEAGLNYLFYFRVFDNDAVNGAKSARSETFSYRKKTEEEIVEEKLQEQNDAIENISERLKDYEKSDEELEELSRLEKEKEELNYNERKKLEEFLMRQKKQNEMMKNYSEKLEKSLQKNESPEPSSMKEELQKRLENNEKRLEENESLLKELEKYSEKIQKEDLGKKLEELSKQNKNNQRNLEQLLELTKRYYVEEKKQKLARDLEKLSEEQEDISKNEQENTKENQEKLNKRFDKFREQMDELDKENKNLKEPQELGREEVDEESIQKDQKEATEKLEENQKSDAKKKQEDASKKMKEMSAQMQQMSMQMKGEQLEADAETLRQILDNLIVFSFEQEDLLNDFKQIRQNNPKYASRLKEQSNLRENFRHVDDSLYSLALRNPMINEAITQKLTDIEFDIEKAIERLSENEIPQGTASQQYVVTGANDLANLLDNILSSMQQMMANPQSGQGNGGEEFQLQDIIKEQKEIMEQMEKGTDGQPGPESDGQPKEGEGNNGELYEIYKEQQMLRMQMERLLEKNGLENGDNPVDEMKQIEEQLLDKGFDPETVKRMQQLQYELLEFEKAHKLQGSSEKRKSETNEQDYKNTLQNQIDKAKEYFNSTEILNRQILPLRQIYREKVKEYFGKGRD</sequence>
<protein>
    <recommendedName>
        <fullName evidence="5">DUF4175 family protein</fullName>
    </recommendedName>
</protein>
<proteinExistence type="predicted"/>
<organism evidence="3 4">
    <name type="scientific">Christiangramia crocea</name>
    <dbReference type="NCBI Taxonomy" id="2904124"/>
    <lineage>
        <taxon>Bacteria</taxon>
        <taxon>Pseudomonadati</taxon>
        <taxon>Bacteroidota</taxon>
        <taxon>Flavobacteriia</taxon>
        <taxon>Flavobacteriales</taxon>
        <taxon>Flavobacteriaceae</taxon>
        <taxon>Christiangramia</taxon>
    </lineage>
</organism>
<gene>
    <name evidence="3" type="ORF">LU635_07170</name>
</gene>
<feature type="transmembrane region" description="Helical" evidence="2">
    <location>
        <begin position="57"/>
        <end position="79"/>
    </location>
</feature>
<accession>A0A9X2A7C9</accession>
<feature type="region of interest" description="Disordered" evidence="1">
    <location>
        <begin position="561"/>
        <end position="590"/>
    </location>
</feature>
<feature type="region of interest" description="Disordered" evidence="1">
    <location>
        <begin position="651"/>
        <end position="750"/>
    </location>
</feature>
<keyword evidence="2" id="KW-0472">Membrane</keyword>
<evidence type="ECO:0000313" key="4">
    <source>
        <dbReference type="Proteomes" id="UP001139344"/>
    </source>
</evidence>
<keyword evidence="2" id="KW-0812">Transmembrane</keyword>
<evidence type="ECO:0008006" key="5">
    <source>
        <dbReference type="Google" id="ProtNLM"/>
    </source>
</evidence>
<reference evidence="3" key="1">
    <citation type="submission" date="2021-12" db="EMBL/GenBank/DDBJ databases">
        <title>Description of Gramella crocea sp. nov., a new bacterium isolated from activated sludge.</title>
        <authorList>
            <person name="Zhang X."/>
        </authorList>
    </citation>
    <scope>NUCLEOTIDE SEQUENCE</scope>
    <source>
        <strain evidence="3">YB25</strain>
    </source>
</reference>
<name>A0A9X2A7C9_9FLAO</name>
<feature type="transmembrane region" description="Helical" evidence="2">
    <location>
        <begin position="28"/>
        <end position="51"/>
    </location>
</feature>